<feature type="region of interest" description="Disordered" evidence="7">
    <location>
        <begin position="916"/>
        <end position="938"/>
    </location>
</feature>
<feature type="compositionally biased region" description="Polar residues" evidence="7">
    <location>
        <begin position="1509"/>
        <end position="1521"/>
    </location>
</feature>
<keyword evidence="4" id="KW-0175">Coiled coil</keyword>
<feature type="compositionally biased region" description="Basic and acidic residues" evidence="7">
    <location>
        <begin position="979"/>
        <end position="998"/>
    </location>
</feature>
<evidence type="ECO:0000256" key="1">
    <source>
        <dbReference type="ARBA" id="ARBA00022701"/>
    </source>
</evidence>
<dbReference type="PROSITE" id="PS00411">
    <property type="entry name" value="KINESIN_MOTOR_1"/>
    <property type="match status" value="1"/>
</dbReference>
<dbReference type="GO" id="GO:0005874">
    <property type="term" value="C:microtubule"/>
    <property type="evidence" value="ECO:0007669"/>
    <property type="project" value="UniProtKB-KW"/>
</dbReference>
<dbReference type="Proteomes" id="UP000224006">
    <property type="component" value="Chromosome I"/>
</dbReference>
<dbReference type="InterPro" id="IPR001752">
    <property type="entry name" value="Kinesin_motor_dom"/>
</dbReference>
<dbReference type="Pfam" id="PF00225">
    <property type="entry name" value="Kinesin"/>
    <property type="match status" value="1"/>
</dbReference>
<dbReference type="Gene3D" id="3.40.850.10">
    <property type="entry name" value="Kinesin motor domain"/>
    <property type="match status" value="1"/>
</dbReference>
<evidence type="ECO:0000259" key="8">
    <source>
        <dbReference type="PROSITE" id="PS50067"/>
    </source>
</evidence>
<dbReference type="PRINTS" id="PR00380">
    <property type="entry name" value="KINESINHEAVY"/>
</dbReference>
<feature type="compositionally biased region" description="Polar residues" evidence="7">
    <location>
        <begin position="1304"/>
        <end position="1317"/>
    </location>
</feature>
<dbReference type="OrthoDB" id="331140at2759"/>
<evidence type="ECO:0000256" key="4">
    <source>
        <dbReference type="ARBA" id="ARBA00023054"/>
    </source>
</evidence>
<feature type="region of interest" description="Disordered" evidence="7">
    <location>
        <begin position="1395"/>
        <end position="1416"/>
    </location>
</feature>
<dbReference type="PROSITE" id="PS50067">
    <property type="entry name" value="KINESIN_MOTOR_2"/>
    <property type="match status" value="1"/>
</dbReference>
<gene>
    <name evidence="9" type="ORF">BESB_004520</name>
</gene>
<reference evidence="9 10" key="1">
    <citation type="submission" date="2017-09" db="EMBL/GenBank/DDBJ databases">
        <title>Genome sequencing of Besnoitia besnoiti strain Bb-Ger1.</title>
        <authorList>
            <person name="Schares G."/>
            <person name="Venepally P."/>
            <person name="Lorenzi H.A."/>
        </authorList>
    </citation>
    <scope>NUCLEOTIDE SEQUENCE [LARGE SCALE GENOMIC DNA]</scope>
    <source>
        <strain evidence="9 10">Bb-Ger1</strain>
    </source>
</reference>
<dbReference type="InterPro" id="IPR027640">
    <property type="entry name" value="Kinesin-like_fam"/>
</dbReference>
<sequence length="1521" mass="158848">MADSSAPLPEGALPEASTQETQAGRMAGETRADSVDSELVPSGSSRVHVAVRIRGYPPEAPPPPQTVVLRMLNDETLQLSRPAGFSASAAAAAAAAAAGNYLGSAGGGSLGGFRNAGNSHGANPPCYLSSQKEWTQEYTFDRVFGPAATQEEVYLKTTRFLLPRVVHDGVHATVFAYGATGAGKTHTMLGTDQQPGIMRRAVQDVFLLLERLRRQGSAAASNGVCSRSARGLNGRCEACPGCAINQSSTVHVSYLEVYNERIRDLLDPSRVSLEVQEDAGKVRVSNLSEHPVAGADEALALLAQGNKYRCCAATAANSVSSRSHAIFQLTVKNEWLSRTKGIFSKTEAKLSLIDLAGSERASATVNRGHRLQEGCRINQSLLALANCINALHLKQQMERGASVGGSSARDAKGQGACAKPDAAASVISAMSGPVFVNYRNSKLTHLLKSSLEGRCLVVMIANVHFTAAAYAGERRIYTRERPAFTRCSRGLSAQAFHCCRISPNRATTRSSTPIARKNLRVNTGALRGAGLPGAGTPSQDKARLLRLVHEQSQQLKDEQEKSTSLEKSLEESRLENRGLHQELKRKNFQFEKLLRRYQELKRARSMDASPVEARSEAAVGGEVSDAQKDLSREFTQRQANPRLSDKENEVDAQVSLSTPPRRLSVKNGAPTSLPCCRSQTAACQGTQPEANGHGTGKIECFRRKSAATRQQLEDVATVTPLRPRGNRSAGVDAADSGSADSNPQAPPSQSAACLLRPVDGRRRQRLSPYLKDGEAEKSSAEAHADGKPGLVSELASVGASPNSASLRRSLRLASLPERRVYEAYCSCCAAALRGEGGRGSESPVRSPHKESRPDCSQGPASKSDSSGSLQRGAGSASESPPGVSSPMPSWRRERKRDAACCDNDALFASAAPASLSPRAASHGAGASTHDAPDSPAQAPHRFVSTVCCPRRTWSASDGRAAVSLAGRALGDAAGIDAGAESRHDARPAGRTEADRASSERPAPQASTSTGVAREALEARFGGGSTGTLPRRQALGVSRLIRGPGATVAAGRTAGNLPGGRGRLQAPTPVSSRGSSLRSRRAGAGGRVPPASGGLSKRRHKEEALGEATTNVTTQRVGRGDPAAPPAASGEQRGRKSPRFRRVDVRAARAGAKAVTELDARIASEADAKSERAALSCCAGQTAKAKSPRALETRPPLCDFGWHAGERKRRKTRDASQTRGSEVAFVAPAAPGGSPDATSAECRSKRLPGGGAVLLVCASSCARREAPDFGGPSAQSSPMGTASKERDLEAPTTSEVGATREPSVISDTWSLASDSSCSKRLPSQRPAGEADSADQAPPAPVAGSSSSSALWERHPLAGPWLLHLRHRDSGAHAAAAAPRLDLAAGGSGSCRPDIGSSSVPSVCSGNGRSEPSRGLPVAEACARSRRLSGAENSTARASTLLGGAGVAQGTALITLAVDPSVAHRSVGKGRACEASARRQASCEAPRGGSTALSGRRGSYSSLTAARKLCSPSQAAPQTTAQR</sequence>
<dbReference type="KEGG" id="bbes:BESB_004520"/>
<evidence type="ECO:0000256" key="5">
    <source>
        <dbReference type="ARBA" id="ARBA00023175"/>
    </source>
</evidence>
<feature type="region of interest" description="Disordered" evidence="7">
    <location>
        <begin position="551"/>
        <end position="575"/>
    </location>
</feature>
<feature type="region of interest" description="Disordered" evidence="7">
    <location>
        <begin position="603"/>
        <end position="626"/>
    </location>
</feature>
<organism evidence="9 10">
    <name type="scientific">Besnoitia besnoiti</name>
    <name type="common">Apicomplexan protozoan</name>
    <dbReference type="NCBI Taxonomy" id="94643"/>
    <lineage>
        <taxon>Eukaryota</taxon>
        <taxon>Sar</taxon>
        <taxon>Alveolata</taxon>
        <taxon>Apicomplexa</taxon>
        <taxon>Conoidasida</taxon>
        <taxon>Coccidia</taxon>
        <taxon>Eucoccidiorida</taxon>
        <taxon>Eimeriorina</taxon>
        <taxon>Sarcocystidae</taxon>
        <taxon>Besnoitia</taxon>
    </lineage>
</organism>
<proteinExistence type="inferred from homology"/>
<protein>
    <submittedName>
        <fullName evidence="9">Kinesin motor domain-containing protein</fullName>
    </submittedName>
</protein>
<dbReference type="GO" id="GO:0008017">
    <property type="term" value="F:microtubule binding"/>
    <property type="evidence" value="ECO:0007669"/>
    <property type="project" value="InterPro"/>
</dbReference>
<dbReference type="GeneID" id="40305515"/>
<dbReference type="PANTHER" id="PTHR47968">
    <property type="entry name" value="CENTROMERE PROTEIN E"/>
    <property type="match status" value="1"/>
</dbReference>
<evidence type="ECO:0000313" key="10">
    <source>
        <dbReference type="Proteomes" id="UP000224006"/>
    </source>
</evidence>
<feature type="compositionally biased region" description="Polar residues" evidence="7">
    <location>
        <begin position="1395"/>
        <end position="1408"/>
    </location>
</feature>
<feature type="region of interest" description="Disordered" evidence="7">
    <location>
        <begin position="1"/>
        <end position="44"/>
    </location>
</feature>
<comment type="caution">
    <text evidence="9">The sequence shown here is derived from an EMBL/GenBank/DDBJ whole genome shotgun (WGS) entry which is preliminary data.</text>
</comment>
<feature type="domain" description="Kinesin motor" evidence="8">
    <location>
        <begin position="46"/>
        <end position="488"/>
    </location>
</feature>
<name>A0A2A9MNI6_BESBE</name>
<feature type="region of interest" description="Disordered" evidence="7">
    <location>
        <begin position="975"/>
        <end position="1011"/>
    </location>
</feature>
<dbReference type="InterPro" id="IPR036961">
    <property type="entry name" value="Kinesin_motor_dom_sf"/>
</dbReference>
<feature type="region of interest" description="Disordered" evidence="7">
    <location>
        <begin position="1183"/>
        <end position="1244"/>
    </location>
</feature>
<keyword evidence="1" id="KW-0493">Microtubule</keyword>
<feature type="region of interest" description="Disordered" evidence="7">
    <location>
        <begin position="1267"/>
        <end position="1348"/>
    </location>
</feature>
<dbReference type="GO" id="GO:0005524">
    <property type="term" value="F:ATP binding"/>
    <property type="evidence" value="ECO:0007669"/>
    <property type="project" value="UniProtKB-UniRule"/>
</dbReference>
<dbReference type="STRING" id="94643.A0A2A9MNI6"/>
<evidence type="ECO:0000256" key="7">
    <source>
        <dbReference type="SAM" id="MobiDB-lite"/>
    </source>
</evidence>
<dbReference type="VEuPathDB" id="ToxoDB:BESB_004520"/>
<dbReference type="InterPro" id="IPR019821">
    <property type="entry name" value="Kinesin_motor_CS"/>
</dbReference>
<dbReference type="EMBL" id="NWUJ01000001">
    <property type="protein sequence ID" value="PFH38111.1"/>
    <property type="molecule type" value="Genomic_DNA"/>
</dbReference>
<dbReference type="SMART" id="SM00129">
    <property type="entry name" value="KISc"/>
    <property type="match status" value="1"/>
</dbReference>
<dbReference type="GO" id="GO:0007018">
    <property type="term" value="P:microtubule-based movement"/>
    <property type="evidence" value="ECO:0007669"/>
    <property type="project" value="InterPro"/>
</dbReference>
<feature type="region of interest" description="Disordered" evidence="7">
    <location>
        <begin position="1502"/>
        <end position="1521"/>
    </location>
</feature>
<evidence type="ECO:0000256" key="6">
    <source>
        <dbReference type="PROSITE-ProRule" id="PRU00283"/>
    </source>
</evidence>
<dbReference type="PANTHER" id="PTHR47968:SF13">
    <property type="entry name" value="KINESIN-LIKE PROTEIN KIF19 ISOFORM X1"/>
    <property type="match status" value="1"/>
</dbReference>
<evidence type="ECO:0000256" key="3">
    <source>
        <dbReference type="ARBA" id="ARBA00022840"/>
    </source>
</evidence>
<feature type="binding site" evidence="6">
    <location>
        <begin position="178"/>
        <end position="185"/>
    </location>
    <ligand>
        <name>ATP</name>
        <dbReference type="ChEBI" id="CHEBI:30616"/>
    </ligand>
</feature>
<feature type="region of interest" description="Disordered" evidence="7">
    <location>
        <begin position="1474"/>
        <end position="1497"/>
    </location>
</feature>
<accession>A0A2A9MNI6</accession>
<feature type="region of interest" description="Disordered" evidence="7">
    <location>
        <begin position="709"/>
        <end position="752"/>
    </location>
</feature>
<evidence type="ECO:0000313" key="9">
    <source>
        <dbReference type="EMBL" id="PFH38111.1"/>
    </source>
</evidence>
<feature type="region of interest" description="Disordered" evidence="7">
    <location>
        <begin position="834"/>
        <end position="895"/>
    </location>
</feature>
<feature type="compositionally biased region" description="Polar residues" evidence="7">
    <location>
        <begin position="858"/>
        <end position="869"/>
    </location>
</feature>
<dbReference type="SUPFAM" id="SSF52540">
    <property type="entry name" value="P-loop containing nucleoside triphosphate hydrolases"/>
    <property type="match status" value="1"/>
</dbReference>
<dbReference type="RefSeq" id="XP_029222120.1">
    <property type="nucleotide sequence ID" value="XM_029359207.1"/>
</dbReference>
<keyword evidence="2 6" id="KW-0547">Nucleotide-binding</keyword>
<keyword evidence="10" id="KW-1185">Reference proteome</keyword>
<keyword evidence="3 6" id="KW-0067">ATP-binding</keyword>
<dbReference type="InterPro" id="IPR027417">
    <property type="entry name" value="P-loop_NTPase"/>
</dbReference>
<evidence type="ECO:0000256" key="2">
    <source>
        <dbReference type="ARBA" id="ARBA00022741"/>
    </source>
</evidence>
<feature type="region of interest" description="Disordered" evidence="7">
    <location>
        <begin position="1048"/>
        <end position="1145"/>
    </location>
</feature>
<keyword evidence="5 6" id="KW-0505">Motor protein</keyword>
<feature type="compositionally biased region" description="Low complexity" evidence="7">
    <location>
        <begin position="728"/>
        <end position="741"/>
    </location>
</feature>
<dbReference type="GO" id="GO:0003777">
    <property type="term" value="F:microtubule motor activity"/>
    <property type="evidence" value="ECO:0007669"/>
    <property type="project" value="InterPro"/>
</dbReference>
<comment type="similarity">
    <text evidence="6">Belongs to the TRAFAC class myosin-kinesin ATPase superfamily. Kinesin family.</text>
</comment>